<dbReference type="AlphaFoldDB" id="A0A1I7NC17"/>
<name>A0A1I7NC17_9HYPH</name>
<evidence type="ECO:0000313" key="2">
    <source>
        <dbReference type="Proteomes" id="UP000199074"/>
    </source>
</evidence>
<accession>A0A1I7NC17</accession>
<organism evidence="1 2">
    <name type="scientific">Devosia crocina</name>
    <dbReference type="NCBI Taxonomy" id="429728"/>
    <lineage>
        <taxon>Bacteria</taxon>
        <taxon>Pseudomonadati</taxon>
        <taxon>Pseudomonadota</taxon>
        <taxon>Alphaproteobacteria</taxon>
        <taxon>Hyphomicrobiales</taxon>
        <taxon>Devosiaceae</taxon>
        <taxon>Devosia</taxon>
    </lineage>
</organism>
<proteinExistence type="predicted"/>
<gene>
    <name evidence="1" type="ORF">SAMN05216456_1574</name>
</gene>
<protein>
    <submittedName>
        <fullName evidence="1">Uncharacterized protein</fullName>
    </submittedName>
</protein>
<sequence>MLGQFWYKEAAPDDDVVLELKWVNEEPYGKVATPCWVARQPISDELGVKHEDEFMKLPFALSYGLLVAAASGARFTVSGDPTVWPKPWGNLLMGELRDLRVPAPISH</sequence>
<dbReference type="Proteomes" id="UP000199074">
    <property type="component" value="Unassembled WGS sequence"/>
</dbReference>
<keyword evidence="2" id="KW-1185">Reference proteome</keyword>
<dbReference type="EMBL" id="FPCK01000001">
    <property type="protein sequence ID" value="SFV32218.1"/>
    <property type="molecule type" value="Genomic_DNA"/>
</dbReference>
<evidence type="ECO:0000313" key="1">
    <source>
        <dbReference type="EMBL" id="SFV32218.1"/>
    </source>
</evidence>
<reference evidence="1 2" key="1">
    <citation type="submission" date="2016-10" db="EMBL/GenBank/DDBJ databases">
        <authorList>
            <person name="de Groot N.N."/>
        </authorList>
    </citation>
    <scope>NUCLEOTIDE SEQUENCE [LARGE SCALE GENOMIC DNA]</scope>
    <source>
        <strain evidence="1 2">IPL20</strain>
    </source>
</reference>